<evidence type="ECO:0000313" key="3">
    <source>
        <dbReference type="Proteomes" id="UP000289238"/>
    </source>
</evidence>
<dbReference type="GO" id="GO:0019867">
    <property type="term" value="C:outer membrane"/>
    <property type="evidence" value="ECO:0007669"/>
    <property type="project" value="InterPro"/>
</dbReference>
<dbReference type="Pfam" id="PF14292">
    <property type="entry name" value="SusE"/>
    <property type="match status" value="1"/>
</dbReference>
<feature type="domain" description="SusE outer membrane protein" evidence="1">
    <location>
        <begin position="22"/>
        <end position="127"/>
    </location>
</feature>
<dbReference type="AlphaFoldDB" id="A0A4Q0P9C7"/>
<sequence length="356" mass="38630">MISKIKYGALLIALVIMTGCSEDDEKLTVAVEDAPLLAELDINRVALDQTNPGNPAVTISWNKASYGLPTLVNYVVEFATEDTFTTPITAVSTTNTEATISVSALNNTANDLGFVPFEWQQAFIRIKSSIGTQASNVSYSEPIEIMINPYFSYPFDDYYLVGAATAPGWNNDQNNPLLFRNAFNENEYSYTGRFLADAFKILANRGQWAPQYGQDGGTLVLRATDDDPDPPVFSSTSEGYQKFTVNFSTGSFTLTEVSNVGAPFTSVSLDGNEGSSASLTALDFDPHIWYIRSTPLEAGSVTFLANGSTTYGGSSEFSGVSVVDGVSIPVPVKDNYEIWFNDITGDYAMIPLNFSK</sequence>
<comment type="caution">
    <text evidence="2">The sequence shown here is derived from an EMBL/GenBank/DDBJ whole genome shotgun (WGS) entry which is preliminary data.</text>
</comment>
<dbReference type="Proteomes" id="UP000289238">
    <property type="component" value="Unassembled WGS sequence"/>
</dbReference>
<accession>A0A4Q0P9C7</accession>
<dbReference type="OrthoDB" id="975117at2"/>
<dbReference type="Gene3D" id="2.60.40.3620">
    <property type="match status" value="1"/>
</dbReference>
<gene>
    <name evidence="2" type="ORF">DSM00_936</name>
</gene>
<evidence type="ECO:0000259" key="1">
    <source>
        <dbReference type="Pfam" id="PF14292"/>
    </source>
</evidence>
<keyword evidence="3" id="KW-1185">Reference proteome</keyword>
<reference evidence="2 3" key="1">
    <citation type="submission" date="2018-07" db="EMBL/GenBank/DDBJ databases">
        <title>Leeuwenhoekiella genomics.</title>
        <authorList>
            <person name="Tahon G."/>
            <person name="Willems A."/>
        </authorList>
    </citation>
    <scope>NUCLEOTIDE SEQUENCE [LARGE SCALE GENOMIC DNA]</scope>
    <source>
        <strain evidence="2 3">LMG 22550</strain>
    </source>
</reference>
<dbReference type="InterPro" id="IPR025970">
    <property type="entry name" value="SusE"/>
</dbReference>
<protein>
    <recommendedName>
        <fullName evidence="1">SusE outer membrane protein domain-containing protein</fullName>
    </recommendedName>
</protein>
<evidence type="ECO:0000313" key="2">
    <source>
        <dbReference type="EMBL" id="RXG23323.1"/>
    </source>
</evidence>
<organism evidence="2 3">
    <name type="scientific">Leeuwenhoekiella aequorea</name>
    <dbReference type="NCBI Taxonomy" id="283736"/>
    <lineage>
        <taxon>Bacteria</taxon>
        <taxon>Pseudomonadati</taxon>
        <taxon>Bacteroidota</taxon>
        <taxon>Flavobacteriia</taxon>
        <taxon>Flavobacteriales</taxon>
        <taxon>Flavobacteriaceae</taxon>
        <taxon>Leeuwenhoekiella</taxon>
    </lineage>
</organism>
<dbReference type="PROSITE" id="PS51257">
    <property type="entry name" value="PROKAR_LIPOPROTEIN"/>
    <property type="match status" value="1"/>
</dbReference>
<dbReference type="GO" id="GO:2001070">
    <property type="term" value="F:starch binding"/>
    <property type="evidence" value="ECO:0007669"/>
    <property type="project" value="InterPro"/>
</dbReference>
<proteinExistence type="predicted"/>
<dbReference type="RefSeq" id="WP_128756862.1">
    <property type="nucleotide sequence ID" value="NZ_QOVM01000002.1"/>
</dbReference>
<name>A0A4Q0P9C7_9FLAO</name>
<dbReference type="EMBL" id="QOVM01000002">
    <property type="protein sequence ID" value="RXG23323.1"/>
    <property type="molecule type" value="Genomic_DNA"/>
</dbReference>